<reference evidence="1" key="1">
    <citation type="submission" date="2019-12" db="EMBL/GenBank/DDBJ databases">
        <title>An insight into the sialome of adult female Ixodes ricinus ticks feeding for 6 days.</title>
        <authorList>
            <person name="Perner J."/>
            <person name="Ribeiro J.M.C."/>
        </authorList>
    </citation>
    <scope>NUCLEOTIDE SEQUENCE</scope>
    <source>
        <strain evidence="1">Semi-engorged</strain>
        <tissue evidence="1">Salivary glands</tissue>
    </source>
</reference>
<protein>
    <submittedName>
        <fullName evidence="1">Uncharacterized protein</fullName>
    </submittedName>
</protein>
<dbReference type="AlphaFoldDB" id="A0A6B0UBI4"/>
<accession>A0A6B0UBI4</accession>
<dbReference type="EMBL" id="GIFC01004341">
    <property type="protein sequence ID" value="MXU86424.1"/>
    <property type="molecule type" value="Transcribed_RNA"/>
</dbReference>
<name>A0A6B0UBI4_IXORI</name>
<sequence length="91" mass="10235">MVPFFTCKQPLCIYFILYLFPRMPACQDSVLPSELLSSAACRAAPSRFSAAGLEHRKPPSSPLCRRLNLEPSLRRTPSLFLAASRRSWPPL</sequence>
<organism evidence="1">
    <name type="scientific">Ixodes ricinus</name>
    <name type="common">Common tick</name>
    <name type="synonym">Acarus ricinus</name>
    <dbReference type="NCBI Taxonomy" id="34613"/>
    <lineage>
        <taxon>Eukaryota</taxon>
        <taxon>Metazoa</taxon>
        <taxon>Ecdysozoa</taxon>
        <taxon>Arthropoda</taxon>
        <taxon>Chelicerata</taxon>
        <taxon>Arachnida</taxon>
        <taxon>Acari</taxon>
        <taxon>Parasitiformes</taxon>
        <taxon>Ixodida</taxon>
        <taxon>Ixodoidea</taxon>
        <taxon>Ixodidae</taxon>
        <taxon>Ixodinae</taxon>
        <taxon>Ixodes</taxon>
    </lineage>
</organism>
<proteinExistence type="predicted"/>
<evidence type="ECO:0000313" key="1">
    <source>
        <dbReference type="EMBL" id="MXU86424.1"/>
    </source>
</evidence>